<organism evidence="3 4">
    <name type="scientific">Metabacillus rhizolycopersici</name>
    <dbReference type="NCBI Taxonomy" id="2875709"/>
    <lineage>
        <taxon>Bacteria</taxon>
        <taxon>Bacillati</taxon>
        <taxon>Bacillota</taxon>
        <taxon>Bacilli</taxon>
        <taxon>Bacillales</taxon>
        <taxon>Bacillaceae</taxon>
        <taxon>Metabacillus</taxon>
    </lineage>
</organism>
<evidence type="ECO:0000259" key="2">
    <source>
        <dbReference type="PROSITE" id="PS51502"/>
    </source>
</evidence>
<dbReference type="InterPro" id="IPR011008">
    <property type="entry name" value="Dimeric_a/b-barrel"/>
</dbReference>
<feature type="domain" description="Stress-response A/B barrel" evidence="2">
    <location>
        <begin position="2"/>
        <end position="95"/>
    </location>
</feature>
<dbReference type="SMART" id="SM00886">
    <property type="entry name" value="Dabb"/>
    <property type="match status" value="1"/>
</dbReference>
<evidence type="ECO:0000256" key="1">
    <source>
        <dbReference type="ARBA" id="ARBA00011738"/>
    </source>
</evidence>
<comment type="subunit">
    <text evidence="1">Homodimer.</text>
</comment>
<dbReference type="PANTHER" id="PTHR33178:SF10">
    <property type="entry name" value="STRESS-RESPONSE A_B BARREL DOMAIN-CONTAINING PROTEIN"/>
    <property type="match status" value="1"/>
</dbReference>
<dbReference type="InterPro" id="IPR044662">
    <property type="entry name" value="HS1/DABB1-like"/>
</dbReference>
<dbReference type="PROSITE" id="PS51502">
    <property type="entry name" value="S_R_A_B_BARREL"/>
    <property type="match status" value="1"/>
</dbReference>
<evidence type="ECO:0000313" key="3">
    <source>
        <dbReference type="EMBL" id="MBZ5752847.1"/>
    </source>
</evidence>
<name>A0ABS7UXS5_9BACI</name>
<dbReference type="Proteomes" id="UP001165287">
    <property type="component" value="Unassembled WGS sequence"/>
</dbReference>
<sequence length="98" mass="11287">MFEHIVLLKFSQEATQSQKEELIRRTYALKDVIPGIVDLQQGFNFSDRNNGFEVGLTVRFENRDSLNNYGPHPSHQAITAYLKEIGVEDSIIVDFETR</sequence>
<evidence type="ECO:0000313" key="4">
    <source>
        <dbReference type="Proteomes" id="UP001165287"/>
    </source>
</evidence>
<comment type="caution">
    <text evidence="3">The sequence shown here is derived from an EMBL/GenBank/DDBJ whole genome shotgun (WGS) entry which is preliminary data.</text>
</comment>
<dbReference type="Gene3D" id="3.30.70.100">
    <property type="match status" value="1"/>
</dbReference>
<proteinExistence type="predicted"/>
<dbReference type="RefSeq" id="WP_224141292.1">
    <property type="nucleotide sequence ID" value="NZ_JAIQUM010000071.1"/>
</dbReference>
<gene>
    <name evidence="3" type="ORF">K9V48_22040</name>
</gene>
<protein>
    <submittedName>
        <fullName evidence="3">Dabb family protein</fullName>
    </submittedName>
</protein>
<dbReference type="InterPro" id="IPR013097">
    <property type="entry name" value="Dabb"/>
</dbReference>
<dbReference type="Pfam" id="PF07876">
    <property type="entry name" value="Dabb"/>
    <property type="match status" value="1"/>
</dbReference>
<reference evidence="3" key="1">
    <citation type="submission" date="2024-05" db="EMBL/GenBank/DDBJ databases">
        <title>Metabacillus sp. nov., isolated from the rhizosphere soil of tomato plants.</title>
        <authorList>
            <person name="Ma R."/>
        </authorList>
    </citation>
    <scope>NUCLEOTIDE SEQUENCE</scope>
    <source>
        <strain evidence="3">DBTR6</strain>
    </source>
</reference>
<dbReference type="SUPFAM" id="SSF54909">
    <property type="entry name" value="Dimeric alpha+beta barrel"/>
    <property type="match status" value="1"/>
</dbReference>
<dbReference type="PANTHER" id="PTHR33178">
    <property type="match status" value="1"/>
</dbReference>
<accession>A0ABS7UXS5</accession>
<keyword evidence="4" id="KW-1185">Reference proteome</keyword>
<dbReference type="EMBL" id="JAIQUM010000071">
    <property type="protein sequence ID" value="MBZ5752847.1"/>
    <property type="molecule type" value="Genomic_DNA"/>
</dbReference>